<evidence type="ECO:0000313" key="7">
    <source>
        <dbReference type="EMBL" id="KAF2874189.1"/>
    </source>
</evidence>
<comment type="similarity">
    <text evidence="3">Belongs to the DIF1/spd1 family.</text>
</comment>
<dbReference type="GO" id="GO:0008104">
    <property type="term" value="P:intracellular protein localization"/>
    <property type="evidence" value="ECO:0007669"/>
    <property type="project" value="TreeGrafter"/>
</dbReference>
<dbReference type="GO" id="GO:0005634">
    <property type="term" value="C:nucleus"/>
    <property type="evidence" value="ECO:0007669"/>
    <property type="project" value="UniProtKB-SubCell"/>
</dbReference>
<evidence type="ECO:0000256" key="6">
    <source>
        <dbReference type="SAM" id="MobiDB-lite"/>
    </source>
</evidence>
<dbReference type="AlphaFoldDB" id="A0A7C8I9Q6"/>
<dbReference type="PANTHER" id="PTHR28081">
    <property type="entry name" value="DAMAGE-REGULATED IMPORT FACILITATOR 1-RELATED"/>
    <property type="match status" value="1"/>
</dbReference>
<comment type="caution">
    <text evidence="7">The sequence shown here is derived from an EMBL/GenBank/DDBJ whole genome shotgun (WGS) entry which is preliminary data.</text>
</comment>
<protein>
    <submittedName>
        <fullName evidence="7">Ribonucleotide reductase inhibitor-domain-containing protein</fullName>
    </submittedName>
</protein>
<feature type="non-terminal residue" evidence="7">
    <location>
        <position position="1"/>
    </location>
</feature>
<dbReference type="GO" id="GO:0005737">
    <property type="term" value="C:cytoplasm"/>
    <property type="evidence" value="ECO:0007669"/>
    <property type="project" value="UniProtKB-SubCell"/>
</dbReference>
<reference evidence="7 8" key="1">
    <citation type="submission" date="2020-01" db="EMBL/GenBank/DDBJ databases">
        <authorList>
            <consortium name="DOE Joint Genome Institute"/>
            <person name="Haridas S."/>
            <person name="Albert R."/>
            <person name="Binder M."/>
            <person name="Bloem J."/>
            <person name="Labutti K."/>
            <person name="Salamov A."/>
            <person name="Andreopoulos B."/>
            <person name="Baker S.E."/>
            <person name="Barry K."/>
            <person name="Bills G."/>
            <person name="Bluhm B.H."/>
            <person name="Cannon C."/>
            <person name="Castanera R."/>
            <person name="Culley D.E."/>
            <person name="Daum C."/>
            <person name="Ezra D."/>
            <person name="Gonzalez J.B."/>
            <person name="Henrissat B."/>
            <person name="Kuo A."/>
            <person name="Liang C."/>
            <person name="Lipzen A."/>
            <person name="Lutzoni F."/>
            <person name="Magnuson J."/>
            <person name="Mondo S."/>
            <person name="Nolan M."/>
            <person name="Ohm R."/>
            <person name="Pangilinan J."/>
            <person name="Park H.-J.H."/>
            <person name="Ramirez L."/>
            <person name="Alfaro M."/>
            <person name="Sun H."/>
            <person name="Tritt A."/>
            <person name="Yoshinaga Y."/>
            <person name="Zwiers L.-H.L."/>
            <person name="Turgeon B.G."/>
            <person name="Goodwin S.B."/>
            <person name="Spatafora J.W."/>
            <person name="Crous P.W."/>
            <person name="Grigoriev I.V."/>
        </authorList>
    </citation>
    <scope>NUCLEOTIDE SEQUENCE [LARGE SCALE GENOMIC DNA]</scope>
    <source>
        <strain evidence="7 8">CBS 611.86</strain>
    </source>
</reference>
<organism evidence="7 8">
    <name type="scientific">Massariosphaeria phaeospora</name>
    <dbReference type="NCBI Taxonomy" id="100035"/>
    <lineage>
        <taxon>Eukaryota</taxon>
        <taxon>Fungi</taxon>
        <taxon>Dikarya</taxon>
        <taxon>Ascomycota</taxon>
        <taxon>Pezizomycotina</taxon>
        <taxon>Dothideomycetes</taxon>
        <taxon>Pleosporomycetidae</taxon>
        <taxon>Pleosporales</taxon>
        <taxon>Pleosporales incertae sedis</taxon>
        <taxon>Massariosphaeria</taxon>
    </lineage>
</organism>
<keyword evidence="5" id="KW-0539">Nucleus</keyword>
<feature type="region of interest" description="Disordered" evidence="6">
    <location>
        <begin position="33"/>
        <end position="68"/>
    </location>
</feature>
<dbReference type="InterPro" id="IPR013900">
    <property type="entry name" value="RNR_inhibitor"/>
</dbReference>
<evidence type="ECO:0000256" key="1">
    <source>
        <dbReference type="ARBA" id="ARBA00004123"/>
    </source>
</evidence>
<name>A0A7C8I9Q6_9PLEO</name>
<evidence type="ECO:0000256" key="5">
    <source>
        <dbReference type="ARBA" id="ARBA00023242"/>
    </source>
</evidence>
<dbReference type="EMBL" id="JAADJZ010000006">
    <property type="protein sequence ID" value="KAF2874189.1"/>
    <property type="molecule type" value="Genomic_DNA"/>
</dbReference>
<gene>
    <name evidence="7" type="ORF">BDV95DRAFT_469402</name>
</gene>
<evidence type="ECO:0000256" key="3">
    <source>
        <dbReference type="ARBA" id="ARBA00005459"/>
    </source>
</evidence>
<dbReference type="GO" id="GO:1990846">
    <property type="term" value="F:ribonucleoside-diphosphate reductase inhibitor activity"/>
    <property type="evidence" value="ECO:0007669"/>
    <property type="project" value="TreeGrafter"/>
</dbReference>
<evidence type="ECO:0000313" key="8">
    <source>
        <dbReference type="Proteomes" id="UP000481861"/>
    </source>
</evidence>
<dbReference type="Proteomes" id="UP000481861">
    <property type="component" value="Unassembled WGS sequence"/>
</dbReference>
<comment type="subcellular location">
    <subcellularLocation>
        <location evidence="2">Cytoplasm</location>
    </subcellularLocation>
    <subcellularLocation>
        <location evidence="1">Nucleus</location>
    </subcellularLocation>
</comment>
<feature type="region of interest" description="Disordered" evidence="6">
    <location>
        <begin position="280"/>
        <end position="308"/>
    </location>
</feature>
<proteinExistence type="inferred from homology"/>
<feature type="non-terminal residue" evidence="7">
    <location>
        <position position="308"/>
    </location>
</feature>
<keyword evidence="8" id="KW-1185">Reference proteome</keyword>
<evidence type="ECO:0000256" key="4">
    <source>
        <dbReference type="ARBA" id="ARBA00022490"/>
    </source>
</evidence>
<keyword evidence="4" id="KW-0963">Cytoplasm</keyword>
<accession>A0A7C8I9Q6</accession>
<dbReference type="OrthoDB" id="4072855at2759"/>
<sequence length="308" mass="33899">TTSEQHRHKRPFQPSIARFFARDAPNEVEAGLEWGSAPGPITRSHHYQQLERQRAAAPQRQSGVPSVPGHVQADLLSVGMRVRKSVPEGYKTHKRVALPSIQTTLSKAPTEYSVKLPGDVDPEDFQHERELLPFCGLHKIGGFAEQPVTNVHLYGGKDDNGVRPVNIFPLPAEAFIQPFSSQDSTATSFSAELILPNPANPQKRSWQDEDACRPKLSSTYLFALPKKFSDDDVPVSPLSATPPQSIPQAALRPFAQPKTRKAGLRVVEVEAGLFKELDMDMDAENAEQQSEGRVAVGSSSDFDDAEFL</sequence>
<dbReference type="PANTHER" id="PTHR28081:SF1">
    <property type="entry name" value="DAMAGE-REGULATED IMPORT FACILITATOR 1"/>
    <property type="match status" value="1"/>
</dbReference>
<dbReference type="Pfam" id="PF08591">
    <property type="entry name" value="RNR_inhib"/>
    <property type="match status" value="1"/>
</dbReference>
<evidence type="ECO:0000256" key="2">
    <source>
        <dbReference type="ARBA" id="ARBA00004496"/>
    </source>
</evidence>